<dbReference type="EMBL" id="VUNH01000011">
    <property type="protein sequence ID" value="MST56325.1"/>
    <property type="molecule type" value="Genomic_DNA"/>
</dbReference>
<feature type="domain" description="ABC transporter" evidence="9">
    <location>
        <begin position="9"/>
        <end position="258"/>
    </location>
</feature>
<dbReference type="PANTHER" id="PTHR43166:SF9">
    <property type="entry name" value="GLUTAMATE_ASPARTATE IMPORT ATP-BINDING PROTEIN GLTL"/>
    <property type="match status" value="1"/>
</dbReference>
<dbReference type="InterPro" id="IPR030679">
    <property type="entry name" value="ABC_ATPase_HisP-typ"/>
</dbReference>
<evidence type="ECO:0000256" key="7">
    <source>
        <dbReference type="ARBA" id="ARBA00022970"/>
    </source>
</evidence>
<keyword evidence="4" id="KW-1003">Cell membrane</keyword>
<comment type="caution">
    <text evidence="10">The sequence shown here is derived from an EMBL/GenBank/DDBJ whole genome shotgun (WGS) entry which is preliminary data.</text>
</comment>
<sequence length="266" mass="29620">MTNAAVPLIQVKNLRKGYEDGATILKGVSIDIEEGDLVSIIGPSGCGKSTFLRCLNCLEYIDSGTISIAGVTVSRSVEDEEKDRDFDKKFLDACHKMRQEVGMVFQSFNLFPHKTVLENIMLAPMVVKHVKEEDAKKQGLELLEKVGLSDFADKYPVTMSGGQTQRAAIARALAMQPKVMLYDEPTSALDPELVGEVLQVMKDLDRDGMTQVVVTHQMNFARDASDYIVFMHDGEIVEKEDGDVLFTQPKDPRTQNFLRHLNGVSY</sequence>
<dbReference type="Pfam" id="PF00005">
    <property type="entry name" value="ABC_tran"/>
    <property type="match status" value="1"/>
</dbReference>
<evidence type="ECO:0000256" key="3">
    <source>
        <dbReference type="ARBA" id="ARBA00022448"/>
    </source>
</evidence>
<dbReference type="InterPro" id="IPR050086">
    <property type="entry name" value="MetN_ABC_transporter-like"/>
</dbReference>
<dbReference type="GO" id="GO:0005524">
    <property type="term" value="F:ATP binding"/>
    <property type="evidence" value="ECO:0007669"/>
    <property type="project" value="UniProtKB-KW"/>
</dbReference>
<evidence type="ECO:0000313" key="10">
    <source>
        <dbReference type="EMBL" id="MST56325.1"/>
    </source>
</evidence>
<evidence type="ECO:0000256" key="1">
    <source>
        <dbReference type="ARBA" id="ARBA00004202"/>
    </source>
</evidence>
<dbReference type="GO" id="GO:0005886">
    <property type="term" value="C:plasma membrane"/>
    <property type="evidence" value="ECO:0007669"/>
    <property type="project" value="UniProtKB-SubCell"/>
</dbReference>
<evidence type="ECO:0000313" key="11">
    <source>
        <dbReference type="Proteomes" id="UP000473699"/>
    </source>
</evidence>
<dbReference type="InterPro" id="IPR003439">
    <property type="entry name" value="ABC_transporter-like_ATP-bd"/>
</dbReference>
<protein>
    <submittedName>
        <fullName evidence="10">Amino acid ABC transporter ATP-binding protein</fullName>
    </submittedName>
</protein>
<comment type="similarity">
    <text evidence="2">Belongs to the ABC transporter superfamily.</text>
</comment>
<dbReference type="InterPro" id="IPR027417">
    <property type="entry name" value="P-loop_NTPase"/>
</dbReference>
<dbReference type="PANTHER" id="PTHR43166">
    <property type="entry name" value="AMINO ACID IMPORT ATP-BINDING PROTEIN"/>
    <property type="match status" value="1"/>
</dbReference>
<dbReference type="Gene3D" id="3.40.50.300">
    <property type="entry name" value="P-loop containing nucleotide triphosphate hydrolases"/>
    <property type="match status" value="1"/>
</dbReference>
<dbReference type="Proteomes" id="UP000473699">
    <property type="component" value="Unassembled WGS sequence"/>
</dbReference>
<keyword evidence="6 10" id="KW-0067">ATP-binding</keyword>
<dbReference type="PROSITE" id="PS50893">
    <property type="entry name" value="ABC_TRANSPORTER_2"/>
    <property type="match status" value="1"/>
</dbReference>
<gene>
    <name evidence="10" type="ORF">FYJ74_09810</name>
</gene>
<keyword evidence="8" id="KW-0472">Membrane</keyword>
<evidence type="ECO:0000256" key="8">
    <source>
        <dbReference type="ARBA" id="ARBA00023136"/>
    </source>
</evidence>
<evidence type="ECO:0000256" key="5">
    <source>
        <dbReference type="ARBA" id="ARBA00022741"/>
    </source>
</evidence>
<evidence type="ECO:0000259" key="9">
    <source>
        <dbReference type="PROSITE" id="PS50893"/>
    </source>
</evidence>
<dbReference type="PIRSF" id="PIRSF039085">
    <property type="entry name" value="ABC_ATPase_HisP"/>
    <property type="match status" value="1"/>
</dbReference>
<dbReference type="AlphaFoldDB" id="A0A6L5YDW8"/>
<organism evidence="10 11">
    <name type="scientific">Pyramidobacter porci</name>
    <dbReference type="NCBI Taxonomy" id="2605789"/>
    <lineage>
        <taxon>Bacteria</taxon>
        <taxon>Thermotogati</taxon>
        <taxon>Synergistota</taxon>
        <taxon>Synergistia</taxon>
        <taxon>Synergistales</taxon>
        <taxon>Dethiosulfovibrionaceae</taxon>
        <taxon>Pyramidobacter</taxon>
    </lineage>
</organism>
<accession>A0A6L5YDW8</accession>
<evidence type="ECO:0000256" key="4">
    <source>
        <dbReference type="ARBA" id="ARBA00022475"/>
    </source>
</evidence>
<dbReference type="SMART" id="SM00382">
    <property type="entry name" value="AAA"/>
    <property type="match status" value="1"/>
</dbReference>
<keyword evidence="11" id="KW-1185">Reference proteome</keyword>
<evidence type="ECO:0000256" key="2">
    <source>
        <dbReference type="ARBA" id="ARBA00005417"/>
    </source>
</evidence>
<keyword evidence="7" id="KW-0029">Amino-acid transport</keyword>
<comment type="subcellular location">
    <subcellularLocation>
        <location evidence="1">Cell membrane</location>
        <topology evidence="1">Peripheral membrane protein</topology>
    </subcellularLocation>
</comment>
<keyword evidence="5" id="KW-0547">Nucleotide-binding</keyword>
<dbReference type="GO" id="GO:0016887">
    <property type="term" value="F:ATP hydrolysis activity"/>
    <property type="evidence" value="ECO:0007669"/>
    <property type="project" value="InterPro"/>
</dbReference>
<keyword evidence="3" id="KW-0813">Transport</keyword>
<dbReference type="CDD" id="cd03262">
    <property type="entry name" value="ABC_HisP_GlnQ"/>
    <property type="match status" value="1"/>
</dbReference>
<dbReference type="GO" id="GO:0015424">
    <property type="term" value="F:ABC-type amino acid transporter activity"/>
    <property type="evidence" value="ECO:0007669"/>
    <property type="project" value="InterPro"/>
</dbReference>
<dbReference type="RefSeq" id="WP_154529408.1">
    <property type="nucleotide sequence ID" value="NZ_VUNH01000011.1"/>
</dbReference>
<name>A0A6L5YDW8_9BACT</name>
<dbReference type="SUPFAM" id="SSF52540">
    <property type="entry name" value="P-loop containing nucleoside triphosphate hydrolases"/>
    <property type="match status" value="1"/>
</dbReference>
<evidence type="ECO:0000256" key="6">
    <source>
        <dbReference type="ARBA" id="ARBA00022840"/>
    </source>
</evidence>
<reference evidence="10 11" key="1">
    <citation type="submission" date="2019-08" db="EMBL/GenBank/DDBJ databases">
        <title>In-depth cultivation of the pig gut microbiome towards novel bacterial diversity and tailored functional studies.</title>
        <authorList>
            <person name="Wylensek D."/>
            <person name="Hitch T.C.A."/>
            <person name="Clavel T."/>
        </authorList>
    </citation>
    <scope>NUCLEOTIDE SEQUENCE [LARGE SCALE GENOMIC DNA]</scope>
    <source>
        <strain evidence="10 11">SM-530-WT-4B</strain>
    </source>
</reference>
<dbReference type="InterPro" id="IPR003593">
    <property type="entry name" value="AAA+_ATPase"/>
</dbReference>
<proteinExistence type="inferred from homology"/>